<accession>K7V718</accession>
<name>K7V718_MAIZE</name>
<dbReference type="PaxDb" id="4577-AC196154.3_FGP014"/>
<dbReference type="AlphaFoldDB" id="K7V718"/>
<organism evidence="2">
    <name type="scientific">Zea mays</name>
    <name type="common">Maize</name>
    <dbReference type="NCBI Taxonomy" id="4577"/>
    <lineage>
        <taxon>Eukaryota</taxon>
        <taxon>Viridiplantae</taxon>
        <taxon>Streptophyta</taxon>
        <taxon>Embryophyta</taxon>
        <taxon>Tracheophyta</taxon>
        <taxon>Spermatophyta</taxon>
        <taxon>Magnoliopsida</taxon>
        <taxon>Liliopsida</taxon>
        <taxon>Poales</taxon>
        <taxon>Poaceae</taxon>
        <taxon>PACMAD clade</taxon>
        <taxon>Panicoideae</taxon>
        <taxon>Andropogonodae</taxon>
        <taxon>Andropogoneae</taxon>
        <taxon>Tripsacinae</taxon>
        <taxon>Zea</taxon>
    </lineage>
</organism>
<dbReference type="InParanoid" id="K7V718"/>
<feature type="region of interest" description="Disordered" evidence="1">
    <location>
        <begin position="41"/>
        <end position="81"/>
    </location>
</feature>
<evidence type="ECO:0000256" key="1">
    <source>
        <dbReference type="SAM" id="MobiDB-lite"/>
    </source>
</evidence>
<sequence>MGLFGWFLSPTWLCEPGSLESGSGDATNLLVSGEPGPRCFKDRASLDPNLHASNQTQSSHAHSLAHSNQTAATRIPRCKHAQMQATKQTQCVVGPEILWDANGGG</sequence>
<reference evidence="2" key="1">
    <citation type="submission" date="2015-12" db="EMBL/GenBank/DDBJ databases">
        <title>Update maize B73 reference genome by single molecule sequencing technologies.</title>
        <authorList>
            <consortium name="Maize Genome Sequencing Project"/>
            <person name="Ware D."/>
        </authorList>
    </citation>
    <scope>NUCLEOTIDE SEQUENCE</scope>
    <source>
        <tissue evidence="2">Seedling</tissue>
    </source>
</reference>
<dbReference type="HOGENOM" id="CLU_2240510_0_0_1"/>
<evidence type="ECO:0000313" key="2">
    <source>
        <dbReference type="EMBL" id="AQK60513.1"/>
    </source>
</evidence>
<protein>
    <submittedName>
        <fullName evidence="2">Uncharacterized protein</fullName>
    </submittedName>
</protein>
<feature type="compositionally biased region" description="Polar residues" evidence="1">
    <location>
        <begin position="51"/>
        <end position="72"/>
    </location>
</feature>
<proteinExistence type="predicted"/>
<dbReference type="EMBL" id="CM000780">
    <property type="protein sequence ID" value="AQK60513.1"/>
    <property type="molecule type" value="Genomic_DNA"/>
</dbReference>
<gene>
    <name evidence="2" type="ORF">ZEAMMB73_Zm00001d053844</name>
</gene>